<proteinExistence type="predicted"/>
<feature type="non-terminal residue" evidence="2">
    <location>
        <position position="1"/>
    </location>
</feature>
<evidence type="ECO:0000313" key="2">
    <source>
        <dbReference type="EMBL" id="RRT68427.1"/>
    </source>
</evidence>
<accession>A0A426ZWT9</accession>
<dbReference type="EMBL" id="AMZH03004702">
    <property type="protein sequence ID" value="RRT68427.1"/>
    <property type="molecule type" value="Genomic_DNA"/>
</dbReference>
<gene>
    <name evidence="2" type="ORF">B296_00035779</name>
</gene>
<dbReference type="Proteomes" id="UP000287651">
    <property type="component" value="Unassembled WGS sequence"/>
</dbReference>
<sequence length="79" mass="8626">VTVNLAPMAVQPAPFLALESVPHLGEKSRRPSTLEIADSTLGIGDRRSNRRPSTLESSRNDYGGEIVEGRNRASLPTRR</sequence>
<feature type="region of interest" description="Disordered" evidence="1">
    <location>
        <begin position="22"/>
        <end position="79"/>
    </location>
</feature>
<name>A0A426ZWT9_ENSVE</name>
<evidence type="ECO:0000313" key="3">
    <source>
        <dbReference type="Proteomes" id="UP000287651"/>
    </source>
</evidence>
<reference evidence="2 3" key="1">
    <citation type="journal article" date="2014" name="Agronomy (Basel)">
        <title>A Draft Genome Sequence for Ensete ventricosum, the Drought-Tolerant Tree Against Hunger.</title>
        <authorList>
            <person name="Harrison J."/>
            <person name="Moore K.A."/>
            <person name="Paszkiewicz K."/>
            <person name="Jones T."/>
            <person name="Grant M."/>
            <person name="Ambacheew D."/>
            <person name="Muzemil S."/>
            <person name="Studholme D.J."/>
        </authorList>
    </citation>
    <scope>NUCLEOTIDE SEQUENCE [LARGE SCALE GENOMIC DNA]</scope>
</reference>
<protein>
    <submittedName>
        <fullName evidence="2">Uncharacterized protein</fullName>
    </submittedName>
</protein>
<comment type="caution">
    <text evidence="2">The sequence shown here is derived from an EMBL/GenBank/DDBJ whole genome shotgun (WGS) entry which is preliminary data.</text>
</comment>
<evidence type="ECO:0000256" key="1">
    <source>
        <dbReference type="SAM" id="MobiDB-lite"/>
    </source>
</evidence>
<organism evidence="2 3">
    <name type="scientific">Ensete ventricosum</name>
    <name type="common">Abyssinian banana</name>
    <name type="synonym">Musa ensete</name>
    <dbReference type="NCBI Taxonomy" id="4639"/>
    <lineage>
        <taxon>Eukaryota</taxon>
        <taxon>Viridiplantae</taxon>
        <taxon>Streptophyta</taxon>
        <taxon>Embryophyta</taxon>
        <taxon>Tracheophyta</taxon>
        <taxon>Spermatophyta</taxon>
        <taxon>Magnoliopsida</taxon>
        <taxon>Liliopsida</taxon>
        <taxon>Zingiberales</taxon>
        <taxon>Musaceae</taxon>
        <taxon>Ensete</taxon>
    </lineage>
</organism>
<dbReference type="AlphaFoldDB" id="A0A426ZWT9"/>